<evidence type="ECO:0000256" key="1">
    <source>
        <dbReference type="ARBA" id="ARBA00022692"/>
    </source>
</evidence>
<name>A0A9N8YYC4_9GLOM</name>
<proteinExistence type="inferred from homology"/>
<dbReference type="GO" id="GO:0005375">
    <property type="term" value="F:copper ion transmembrane transporter activity"/>
    <property type="evidence" value="ECO:0007669"/>
    <property type="project" value="UniProtKB-UniRule"/>
</dbReference>
<accession>A0A9N8YYC4</accession>
<comment type="similarity">
    <text evidence="4">Belongs to the copper transporter (Ctr) (TC 1.A.56) family. SLC31A subfamily.</text>
</comment>
<keyword evidence="4" id="KW-0813">Transport</keyword>
<keyword evidence="4" id="KW-0186">Copper</keyword>
<dbReference type="OrthoDB" id="161814at2759"/>
<protein>
    <recommendedName>
        <fullName evidence="4">Copper transport protein</fullName>
    </recommendedName>
</protein>
<comment type="subcellular location">
    <subcellularLocation>
        <location evidence="4">Membrane</location>
        <topology evidence="4">Multi-pass membrane protein</topology>
    </subcellularLocation>
</comment>
<dbReference type="GO" id="GO:0016020">
    <property type="term" value="C:membrane"/>
    <property type="evidence" value="ECO:0007669"/>
    <property type="project" value="UniProtKB-SubCell"/>
</dbReference>
<keyword evidence="4" id="KW-0406">Ion transport</keyword>
<evidence type="ECO:0000256" key="4">
    <source>
        <dbReference type="RuleBase" id="RU367022"/>
    </source>
</evidence>
<gene>
    <name evidence="5" type="ORF">ALEPTO_LOCUS1182</name>
</gene>
<dbReference type="Proteomes" id="UP000789508">
    <property type="component" value="Unassembled WGS sequence"/>
</dbReference>
<dbReference type="EMBL" id="CAJVPS010000118">
    <property type="protein sequence ID" value="CAG8454194.1"/>
    <property type="molecule type" value="Genomic_DNA"/>
</dbReference>
<feature type="transmembrane region" description="Helical" evidence="4">
    <location>
        <begin position="118"/>
        <end position="135"/>
    </location>
</feature>
<evidence type="ECO:0000313" key="6">
    <source>
        <dbReference type="Proteomes" id="UP000789508"/>
    </source>
</evidence>
<dbReference type="InterPro" id="IPR007274">
    <property type="entry name" value="Cop_transporter"/>
</dbReference>
<comment type="caution">
    <text evidence="5">The sequence shown here is derived from an EMBL/GenBank/DDBJ whole genome shotgun (WGS) entry which is preliminary data.</text>
</comment>
<dbReference type="PANTHER" id="PTHR12483:SF115">
    <property type="entry name" value="COPPER TRANSPORT PROTEIN"/>
    <property type="match status" value="1"/>
</dbReference>
<evidence type="ECO:0000256" key="3">
    <source>
        <dbReference type="ARBA" id="ARBA00023136"/>
    </source>
</evidence>
<feature type="transmembrane region" description="Helical" evidence="4">
    <location>
        <begin position="95"/>
        <end position="112"/>
    </location>
</feature>
<evidence type="ECO:0000256" key="2">
    <source>
        <dbReference type="ARBA" id="ARBA00022989"/>
    </source>
</evidence>
<organism evidence="5 6">
    <name type="scientific">Ambispora leptoticha</name>
    <dbReference type="NCBI Taxonomy" id="144679"/>
    <lineage>
        <taxon>Eukaryota</taxon>
        <taxon>Fungi</taxon>
        <taxon>Fungi incertae sedis</taxon>
        <taxon>Mucoromycota</taxon>
        <taxon>Glomeromycotina</taxon>
        <taxon>Glomeromycetes</taxon>
        <taxon>Archaeosporales</taxon>
        <taxon>Ambisporaceae</taxon>
        <taxon>Ambispora</taxon>
    </lineage>
</organism>
<keyword evidence="1 4" id="KW-0812">Transmembrane</keyword>
<dbReference type="AlphaFoldDB" id="A0A9N8YYC4"/>
<dbReference type="Pfam" id="PF04145">
    <property type="entry name" value="Ctr"/>
    <property type="match status" value="1"/>
</dbReference>
<keyword evidence="4" id="KW-0187">Copper transport</keyword>
<keyword evidence="3 4" id="KW-0472">Membrane</keyword>
<dbReference type="PANTHER" id="PTHR12483">
    <property type="entry name" value="SOLUTE CARRIER FAMILY 31 COPPER TRANSPORTERS"/>
    <property type="match status" value="1"/>
</dbReference>
<reference evidence="5" key="1">
    <citation type="submission" date="2021-06" db="EMBL/GenBank/DDBJ databases">
        <authorList>
            <person name="Kallberg Y."/>
            <person name="Tangrot J."/>
            <person name="Rosling A."/>
        </authorList>
    </citation>
    <scope>NUCLEOTIDE SEQUENCE</scope>
    <source>
        <strain evidence="5">FL130A</strain>
    </source>
</reference>
<keyword evidence="2 4" id="KW-1133">Transmembrane helix</keyword>
<sequence length="153" mass="17139">MGNLKDVIQLATRKPMHPAISALYEVIREYARNVDERIVQGELHRLRDVTDPLLGPSDNGEDERNAISVRDNGVPCTAFSYPSIKLTHRQQLTRSLLYALQVLVSMFIMLIFMTYNGYLMISVVVGSGMGFYLFTKRTLSVAQATATKSVACH</sequence>
<keyword evidence="6" id="KW-1185">Reference proteome</keyword>
<evidence type="ECO:0000313" key="5">
    <source>
        <dbReference type="EMBL" id="CAG8454194.1"/>
    </source>
</evidence>